<proteinExistence type="predicted"/>
<sequence length="160" mass="17411">MCLGAACSGVRQDFTIVKLQFQGRIHEHNTDDLVVSTRCGATGQTATVRMQMKRSLRATANPVFEEAVGLAWLDFESADFQRELDETLIVFDVASTGAMKGAIEVVNFARSSTSFESWDTKVHAPGFSNDAIRTAYSAIKGAVETYSLKLVAEAKSARPL</sequence>
<dbReference type="AlphaFoldDB" id="A0A9Q6II49"/>
<organism evidence="1 2">
    <name type="scientific">Pseudomonas protegens</name>
    <dbReference type="NCBI Taxonomy" id="380021"/>
    <lineage>
        <taxon>Bacteria</taxon>
        <taxon>Pseudomonadati</taxon>
        <taxon>Pseudomonadota</taxon>
        <taxon>Gammaproteobacteria</taxon>
        <taxon>Pseudomonadales</taxon>
        <taxon>Pseudomonadaceae</taxon>
        <taxon>Pseudomonas</taxon>
    </lineage>
</organism>
<reference evidence="1 2" key="1">
    <citation type="submission" date="2018-06" db="EMBL/GenBank/DDBJ databases">
        <title>Pseudomonas diversity within urban Lake Michigan freshwaters.</title>
        <authorList>
            <person name="Batrich M."/>
            <person name="Hatzopoulos T."/>
            <person name="Putonti C."/>
        </authorList>
    </citation>
    <scope>NUCLEOTIDE SEQUENCE [LARGE SCALE GENOMIC DNA]</scope>
    <source>
        <strain evidence="1 2">MB-090624</strain>
    </source>
</reference>
<dbReference type="EMBL" id="QJRN01000004">
    <property type="protein sequence ID" value="PYC40125.1"/>
    <property type="molecule type" value="Genomic_DNA"/>
</dbReference>
<dbReference type="Proteomes" id="UP000248188">
    <property type="component" value="Unassembled WGS sequence"/>
</dbReference>
<name>A0A9Q6II49_9PSED</name>
<gene>
    <name evidence="1" type="ORF">DMX08_08920</name>
</gene>
<evidence type="ECO:0000313" key="2">
    <source>
        <dbReference type="Proteomes" id="UP000248188"/>
    </source>
</evidence>
<protein>
    <submittedName>
        <fullName evidence="1">Uncharacterized protein</fullName>
    </submittedName>
</protein>
<accession>A0A9Q6II49</accession>
<comment type="caution">
    <text evidence="1">The sequence shown here is derived from an EMBL/GenBank/DDBJ whole genome shotgun (WGS) entry which is preliminary data.</text>
</comment>
<evidence type="ECO:0000313" key="1">
    <source>
        <dbReference type="EMBL" id="PYC40125.1"/>
    </source>
</evidence>